<proteinExistence type="predicted"/>
<dbReference type="Gene3D" id="2.170.16.10">
    <property type="entry name" value="Hedgehog/Intein (Hint) domain"/>
    <property type="match status" value="1"/>
</dbReference>
<feature type="region of interest" description="Disordered" evidence="1">
    <location>
        <begin position="59"/>
        <end position="105"/>
    </location>
</feature>
<accession>A0A2P8DHR8</accession>
<dbReference type="SUPFAM" id="SSF51294">
    <property type="entry name" value="Hedgehog/intein (Hint) domain"/>
    <property type="match status" value="1"/>
</dbReference>
<dbReference type="CDD" id="cd00081">
    <property type="entry name" value="Hint"/>
    <property type="match status" value="1"/>
</dbReference>
<sequence>MHWVWRAESGAGKIEYGALVILAAVVLAALIASGLPASVTPAVTSAVCELYDADHCDPKKGGPGGPGDGPGAGGDPTAAAADPTGGPTDGPATSGDPGTSGDPALDREIDEAQREYDRLAKEHDQKKGDADQTDKLLIELLKELIGWDKAKDCFTKGDILACLETALTAIPWGKALKVVSKIPKAYKLFDKWRKGSKAYEQAKKRLDDQKKKLDDLKKKRDTKRRAPCLASGNSFVPGTRVRMADGAYAPIESIDVGDAVHAFDPRTGTEGPRTVVDTLSDTGPKELVDLGFTTPGGSGGRVTATAEHPFWAPGTAEWVTAGELAVGTPLRSADGRWPELRGARPRTAPDQRVHNLTVAGLATYYVQVGDSDVLTHNYKCEGLVEYGVDELSKAADKCRRDNAIPAWRNVVAVKVKGRSDYVCGYSAGTKDESWHSEDDVLDRLLKENKNDFVAEDIEELYSDRQPCSRCQKLLEENLHPDAKVKFAVEWPRANDPDFDRKRTQSNERLADMIRGARRGR</sequence>
<comment type="caution">
    <text evidence="3">The sequence shown here is derived from an EMBL/GenBank/DDBJ whole genome shotgun (WGS) entry which is preliminary data.</text>
</comment>
<evidence type="ECO:0000256" key="1">
    <source>
        <dbReference type="SAM" id="MobiDB-lite"/>
    </source>
</evidence>
<feature type="compositionally biased region" description="Gly residues" evidence="1">
    <location>
        <begin position="61"/>
        <end position="74"/>
    </location>
</feature>
<feature type="region of interest" description="Disordered" evidence="1">
    <location>
        <begin position="494"/>
        <end position="520"/>
    </location>
</feature>
<feature type="region of interest" description="Disordered" evidence="1">
    <location>
        <begin position="210"/>
        <end position="231"/>
    </location>
</feature>
<dbReference type="EMBL" id="PYGA01000010">
    <property type="protein sequence ID" value="PSK96770.1"/>
    <property type="molecule type" value="Genomic_DNA"/>
</dbReference>
<protein>
    <submittedName>
        <fullName evidence="3">Nucleic acid/nucleotide deaminase of polymorphic system toxin</fullName>
    </submittedName>
</protein>
<evidence type="ECO:0000313" key="3">
    <source>
        <dbReference type="EMBL" id="PSK96770.1"/>
    </source>
</evidence>
<organism evidence="3 4">
    <name type="scientific">Murinocardiopsis flavida</name>
    <dbReference type="NCBI Taxonomy" id="645275"/>
    <lineage>
        <taxon>Bacteria</taxon>
        <taxon>Bacillati</taxon>
        <taxon>Actinomycetota</taxon>
        <taxon>Actinomycetes</taxon>
        <taxon>Streptosporangiales</taxon>
        <taxon>Nocardiopsidaceae</taxon>
        <taxon>Murinocardiopsis</taxon>
    </lineage>
</organism>
<reference evidence="3 4" key="1">
    <citation type="submission" date="2018-03" db="EMBL/GenBank/DDBJ databases">
        <title>Genomic Encyclopedia of Archaeal and Bacterial Type Strains, Phase II (KMG-II): from individual species to whole genera.</title>
        <authorList>
            <person name="Goeker M."/>
        </authorList>
    </citation>
    <scope>NUCLEOTIDE SEQUENCE [LARGE SCALE GENOMIC DNA]</scope>
    <source>
        <strain evidence="3 4">DSM 45312</strain>
    </source>
</reference>
<feature type="domain" description="Hint" evidence="2">
    <location>
        <begin position="232"/>
        <end position="334"/>
    </location>
</feature>
<evidence type="ECO:0000313" key="4">
    <source>
        <dbReference type="Proteomes" id="UP000240542"/>
    </source>
</evidence>
<dbReference type="AlphaFoldDB" id="A0A2P8DHR8"/>
<dbReference type="InterPro" id="IPR003587">
    <property type="entry name" value="Hint_dom_N"/>
</dbReference>
<dbReference type="OrthoDB" id="582519at2"/>
<dbReference type="Pfam" id="PF07591">
    <property type="entry name" value="PT-HINT"/>
    <property type="match status" value="1"/>
</dbReference>
<dbReference type="Pfam" id="PF14440">
    <property type="entry name" value="XOO_2897-deam"/>
    <property type="match status" value="1"/>
</dbReference>
<gene>
    <name evidence="3" type="ORF">CLV63_11067</name>
</gene>
<dbReference type="InterPro" id="IPR032722">
    <property type="entry name" value="Deaminase_XOO_2897"/>
</dbReference>
<keyword evidence="4" id="KW-1185">Reference proteome</keyword>
<dbReference type="RefSeq" id="WP_106583666.1">
    <property type="nucleotide sequence ID" value="NZ_PYGA01000010.1"/>
</dbReference>
<dbReference type="InterPro" id="IPR036844">
    <property type="entry name" value="Hint_dom_sf"/>
</dbReference>
<name>A0A2P8DHR8_9ACTN</name>
<feature type="compositionally biased region" description="Low complexity" evidence="1">
    <location>
        <begin position="75"/>
        <end position="99"/>
    </location>
</feature>
<feature type="compositionally biased region" description="Basic and acidic residues" evidence="1">
    <location>
        <begin position="494"/>
        <end position="511"/>
    </location>
</feature>
<dbReference type="Proteomes" id="UP000240542">
    <property type="component" value="Unassembled WGS sequence"/>
</dbReference>
<evidence type="ECO:0000259" key="2">
    <source>
        <dbReference type="SMART" id="SM00306"/>
    </source>
</evidence>
<dbReference type="SMART" id="SM00306">
    <property type="entry name" value="HintN"/>
    <property type="match status" value="1"/>
</dbReference>